<name>A0A6P3AGH5_BURL3</name>
<sequence length="264" mass="30237">MLIREARDLTGLSYEKLDEALGLQPGNSYRYSLDPSRPKSRAVQIGGIQSLENRVARLLRRPAHLIAVVETRELDALAMLYRMPVANLGLPRHVGADDIELIYDNYWPTYADLSRDGRFDIAYTWADQPELFHAFGWQWGCLWDQAPDEHRQKWCSQFRQLPRHWLSHWCEQVGISEDLATDVLLPLIVQKMGEHPGLIDRWTGTRTMHLRERVISTTTNDLVGPPGWGSVAETFVDIFLEEIELPDEPVPEICRSSGVTANHL</sequence>
<evidence type="ECO:0000313" key="1">
    <source>
        <dbReference type="EMBL" id="VWD45953.1"/>
    </source>
</evidence>
<evidence type="ECO:0000313" key="2">
    <source>
        <dbReference type="Proteomes" id="UP000494274"/>
    </source>
</evidence>
<dbReference type="EMBL" id="CABVQI010000034">
    <property type="protein sequence ID" value="VWD45953.1"/>
    <property type="molecule type" value="Genomic_DNA"/>
</dbReference>
<reference evidence="1 2" key="1">
    <citation type="submission" date="2019-09" db="EMBL/GenBank/DDBJ databases">
        <authorList>
            <person name="Depoorter E."/>
        </authorList>
    </citation>
    <scope>NUCLEOTIDE SEQUENCE [LARGE SCALE GENOMIC DNA]</scope>
    <source>
        <strain evidence="1">R-18112</strain>
    </source>
</reference>
<proteinExistence type="predicted"/>
<dbReference type="AlphaFoldDB" id="A0A6P3AGH5"/>
<gene>
    <name evidence="1" type="ORF">BLA18112_07126</name>
</gene>
<organism evidence="1 2">
    <name type="scientific">Burkholderia lata (strain ATCC 17760 / DSM 23089 / LMG 22485 / NCIMB 9086 / R18194 / 383)</name>
    <dbReference type="NCBI Taxonomy" id="482957"/>
    <lineage>
        <taxon>Bacteria</taxon>
        <taxon>Pseudomonadati</taxon>
        <taxon>Pseudomonadota</taxon>
        <taxon>Betaproteobacteria</taxon>
        <taxon>Burkholderiales</taxon>
        <taxon>Burkholderiaceae</taxon>
        <taxon>Burkholderia</taxon>
        <taxon>Burkholderia cepacia complex</taxon>
    </lineage>
</organism>
<dbReference type="Proteomes" id="UP000494274">
    <property type="component" value="Unassembled WGS sequence"/>
</dbReference>
<accession>A0A6P3AGH5</accession>
<protein>
    <submittedName>
        <fullName evidence="1">Uncharacterized protein</fullName>
    </submittedName>
</protein>